<dbReference type="PANTHER" id="PTHR43316:SF3">
    <property type="entry name" value="HALOACID DEHALOGENASE, TYPE II (AFU_ORTHOLOGUE AFUA_2G07750)-RELATED"/>
    <property type="match status" value="1"/>
</dbReference>
<dbReference type="SFLD" id="SFLDG01129">
    <property type="entry name" value="C1.5:_HAD__Beta-PGM__Phosphata"/>
    <property type="match status" value="1"/>
</dbReference>
<dbReference type="RefSeq" id="WP_132213014.1">
    <property type="nucleotide sequence ID" value="NZ_SLWN01000012.1"/>
</dbReference>
<sequence>MTNVNTEPIEAVLFDWGGTLATWHDIDLYAVWRSVAELIDDARADELAARLHTAESSVWRRSRDEHLSSTLDEVCLLADVVMTPAALAEYERQWHPHTELEPDAVQTLQDLRARDLKLGVLSNTIWSRRHHEEIFARDGVLDLLDGAVYTSEIPYSKPHPEAFLAAMKAVGATDPARCLYVGDRLFDDVWGAQNVGMRAAHIPHSAIPVEQIGHTEGTPDATIHRLSELPTLIDTWNQAAA</sequence>
<keyword evidence="3" id="KW-1185">Reference proteome</keyword>
<dbReference type="NCBIfam" id="TIGR01549">
    <property type="entry name" value="HAD-SF-IA-v1"/>
    <property type="match status" value="1"/>
</dbReference>
<dbReference type="SFLD" id="SFLDS00003">
    <property type="entry name" value="Haloacid_Dehalogenase"/>
    <property type="match status" value="1"/>
</dbReference>
<dbReference type="Gene3D" id="3.40.50.1000">
    <property type="entry name" value="HAD superfamily/HAD-like"/>
    <property type="match status" value="1"/>
</dbReference>
<dbReference type="EMBL" id="SLWN01000012">
    <property type="protein sequence ID" value="TCO20504.1"/>
    <property type="molecule type" value="Genomic_DNA"/>
</dbReference>
<organism evidence="2 3">
    <name type="scientific">Kribbella steppae</name>
    <dbReference type="NCBI Taxonomy" id="2512223"/>
    <lineage>
        <taxon>Bacteria</taxon>
        <taxon>Bacillati</taxon>
        <taxon>Actinomycetota</taxon>
        <taxon>Actinomycetes</taxon>
        <taxon>Propionibacteriales</taxon>
        <taxon>Kribbellaceae</taxon>
        <taxon>Kribbella</taxon>
    </lineage>
</organism>
<comment type="caution">
    <text evidence="2">The sequence shown here is derived from an EMBL/GenBank/DDBJ whole genome shotgun (WGS) entry which is preliminary data.</text>
</comment>
<evidence type="ECO:0000313" key="2">
    <source>
        <dbReference type="EMBL" id="TCO20504.1"/>
    </source>
</evidence>
<dbReference type="AlphaFoldDB" id="A0A4R2H4G5"/>
<accession>A0A4R2H4G5</accession>
<dbReference type="SUPFAM" id="SSF56784">
    <property type="entry name" value="HAD-like"/>
    <property type="match status" value="1"/>
</dbReference>
<proteinExistence type="predicted"/>
<dbReference type="Pfam" id="PF00702">
    <property type="entry name" value="Hydrolase"/>
    <property type="match status" value="1"/>
</dbReference>
<dbReference type="PRINTS" id="PR00413">
    <property type="entry name" value="HADHALOGNASE"/>
</dbReference>
<protein>
    <submittedName>
        <fullName evidence="2">Putative hydrolase of the HAD superfamily</fullName>
    </submittedName>
</protein>
<name>A0A4R2H4G5_9ACTN</name>
<reference evidence="2 3" key="1">
    <citation type="journal article" date="2015" name="Stand. Genomic Sci.">
        <title>Genomic Encyclopedia of Bacterial and Archaeal Type Strains, Phase III: the genomes of soil and plant-associated and newly described type strains.</title>
        <authorList>
            <person name="Whitman W.B."/>
            <person name="Woyke T."/>
            <person name="Klenk H.P."/>
            <person name="Zhou Y."/>
            <person name="Lilburn T.G."/>
            <person name="Beck B.J."/>
            <person name="De Vos P."/>
            <person name="Vandamme P."/>
            <person name="Eisen J.A."/>
            <person name="Garrity G."/>
            <person name="Hugenholtz P."/>
            <person name="Kyrpides N.C."/>
        </authorList>
    </citation>
    <scope>NUCLEOTIDE SEQUENCE [LARGE SCALE GENOMIC DNA]</scope>
    <source>
        <strain evidence="2 3">VKM Ac-2572</strain>
    </source>
</reference>
<dbReference type="InterPro" id="IPR036412">
    <property type="entry name" value="HAD-like_sf"/>
</dbReference>
<evidence type="ECO:0000256" key="1">
    <source>
        <dbReference type="ARBA" id="ARBA00022801"/>
    </source>
</evidence>
<dbReference type="PANTHER" id="PTHR43316">
    <property type="entry name" value="HYDROLASE, HALOACID DELAHOGENASE-RELATED"/>
    <property type="match status" value="1"/>
</dbReference>
<dbReference type="Proteomes" id="UP000294508">
    <property type="component" value="Unassembled WGS sequence"/>
</dbReference>
<gene>
    <name evidence="2" type="ORF">EV652_112250</name>
</gene>
<dbReference type="InterPro" id="IPR051540">
    <property type="entry name" value="S-2-haloacid_dehalogenase"/>
</dbReference>
<evidence type="ECO:0000313" key="3">
    <source>
        <dbReference type="Proteomes" id="UP000294508"/>
    </source>
</evidence>
<dbReference type="InterPro" id="IPR006439">
    <property type="entry name" value="HAD-SF_hydro_IA"/>
</dbReference>
<dbReference type="InterPro" id="IPR023214">
    <property type="entry name" value="HAD_sf"/>
</dbReference>
<keyword evidence="1 2" id="KW-0378">Hydrolase</keyword>
<dbReference type="OrthoDB" id="9810501at2"/>
<dbReference type="GO" id="GO:0016787">
    <property type="term" value="F:hydrolase activity"/>
    <property type="evidence" value="ECO:0007669"/>
    <property type="project" value="UniProtKB-KW"/>
</dbReference>